<organism evidence="1 2">
    <name type="scientific">Saprolegnia diclina (strain VS20)</name>
    <dbReference type="NCBI Taxonomy" id="1156394"/>
    <lineage>
        <taxon>Eukaryota</taxon>
        <taxon>Sar</taxon>
        <taxon>Stramenopiles</taxon>
        <taxon>Oomycota</taxon>
        <taxon>Saprolegniomycetes</taxon>
        <taxon>Saprolegniales</taxon>
        <taxon>Saprolegniaceae</taxon>
        <taxon>Saprolegnia</taxon>
    </lineage>
</organism>
<dbReference type="AlphaFoldDB" id="T0RIB4"/>
<evidence type="ECO:0008006" key="3">
    <source>
        <dbReference type="Google" id="ProtNLM"/>
    </source>
</evidence>
<dbReference type="SUPFAM" id="SSF141000">
    <property type="entry name" value="Glu-tRNAGln amidotransferase C subunit"/>
    <property type="match status" value="1"/>
</dbReference>
<dbReference type="OrthoDB" id="5394539at2759"/>
<dbReference type="InterPro" id="IPR003837">
    <property type="entry name" value="GatC"/>
</dbReference>
<dbReference type="GeneID" id="19950978"/>
<keyword evidence="2" id="KW-1185">Reference proteome</keyword>
<dbReference type="InParanoid" id="T0RIB4"/>
<dbReference type="eggNOG" id="ENOG502SNMD">
    <property type="taxonomic scope" value="Eukaryota"/>
</dbReference>
<dbReference type="InterPro" id="IPR036113">
    <property type="entry name" value="Asp/Glu-ADT_sf_sub_c"/>
</dbReference>
<dbReference type="Proteomes" id="UP000030762">
    <property type="component" value="Unassembled WGS sequence"/>
</dbReference>
<sequence>MLAVLSRRQLKFRAMPLAKKTSINLPPSMLARGLRRATSVRAMSTTRTLVDITQAPRNASWSIHELQRHDADVLTSASLLNLAELCHLHIPDDKLPTLLKEVEDIIQCTKTIQEITLDDSIDDFYTRSEALSNQSAPLRPDAALEGNCPDDVLANASVKHGYYFQVPKVLED</sequence>
<dbReference type="EMBL" id="JH767165">
    <property type="protein sequence ID" value="EQC32053.1"/>
    <property type="molecule type" value="Genomic_DNA"/>
</dbReference>
<dbReference type="OMA" id="LCHLHIP"/>
<gene>
    <name evidence="1" type="ORF">SDRG_10251</name>
</gene>
<protein>
    <recommendedName>
        <fullName evidence="3">Glutamyl-tRNA(Gln) amidotransferase subunit C, mitochondrial</fullName>
    </recommendedName>
</protein>
<proteinExistence type="predicted"/>
<dbReference type="GO" id="GO:0006450">
    <property type="term" value="P:regulation of translational fidelity"/>
    <property type="evidence" value="ECO:0007669"/>
    <property type="project" value="InterPro"/>
</dbReference>
<evidence type="ECO:0000313" key="1">
    <source>
        <dbReference type="EMBL" id="EQC32053.1"/>
    </source>
</evidence>
<reference evidence="1 2" key="1">
    <citation type="submission" date="2012-04" db="EMBL/GenBank/DDBJ databases">
        <title>The Genome Sequence of Saprolegnia declina VS20.</title>
        <authorList>
            <consortium name="The Broad Institute Genome Sequencing Platform"/>
            <person name="Russ C."/>
            <person name="Nusbaum C."/>
            <person name="Tyler B."/>
            <person name="van West P."/>
            <person name="Dieguez-Uribeondo J."/>
            <person name="de Bruijn I."/>
            <person name="Tripathy S."/>
            <person name="Jiang R."/>
            <person name="Young S.K."/>
            <person name="Zeng Q."/>
            <person name="Gargeya S."/>
            <person name="Fitzgerald M."/>
            <person name="Haas B."/>
            <person name="Abouelleil A."/>
            <person name="Alvarado L."/>
            <person name="Arachchi H.M."/>
            <person name="Berlin A."/>
            <person name="Chapman S.B."/>
            <person name="Goldberg J."/>
            <person name="Griggs A."/>
            <person name="Gujja S."/>
            <person name="Hansen M."/>
            <person name="Howarth C."/>
            <person name="Imamovic A."/>
            <person name="Larimer J."/>
            <person name="McCowen C."/>
            <person name="Montmayeur A."/>
            <person name="Murphy C."/>
            <person name="Neiman D."/>
            <person name="Pearson M."/>
            <person name="Priest M."/>
            <person name="Roberts A."/>
            <person name="Saif S."/>
            <person name="Shea T."/>
            <person name="Sisk P."/>
            <person name="Sykes S."/>
            <person name="Wortman J."/>
            <person name="Nusbaum C."/>
            <person name="Birren B."/>
        </authorList>
    </citation>
    <scope>NUCLEOTIDE SEQUENCE [LARGE SCALE GENOMIC DNA]</scope>
    <source>
        <strain evidence="1 2">VS20</strain>
    </source>
</reference>
<accession>T0RIB4</accession>
<dbReference type="RefSeq" id="XP_008614455.1">
    <property type="nucleotide sequence ID" value="XM_008616233.1"/>
</dbReference>
<dbReference type="STRING" id="1156394.T0RIB4"/>
<evidence type="ECO:0000313" key="2">
    <source>
        <dbReference type="Proteomes" id="UP000030762"/>
    </source>
</evidence>
<name>T0RIB4_SAPDV</name>
<dbReference type="Pfam" id="PF02686">
    <property type="entry name" value="GatC"/>
    <property type="match status" value="1"/>
</dbReference>
<dbReference type="VEuPathDB" id="FungiDB:SDRG_10251"/>